<evidence type="ECO:0000259" key="3">
    <source>
        <dbReference type="PROSITE" id="PS50075"/>
    </source>
</evidence>
<reference evidence="4" key="1">
    <citation type="journal article" date="2021" name="Sci. Rep.">
        <title>Diploid genomic architecture of Nitzschia inconspicua, an elite biomass production diatom.</title>
        <authorList>
            <person name="Oliver A."/>
            <person name="Podell S."/>
            <person name="Pinowska A."/>
            <person name="Traller J.C."/>
            <person name="Smith S.R."/>
            <person name="McClure R."/>
            <person name="Beliaev A."/>
            <person name="Bohutskyi P."/>
            <person name="Hill E.A."/>
            <person name="Rabines A."/>
            <person name="Zheng H."/>
            <person name="Allen L.Z."/>
            <person name="Kuo A."/>
            <person name="Grigoriev I.V."/>
            <person name="Allen A.E."/>
            <person name="Hazlebeck D."/>
            <person name="Allen E.E."/>
        </authorList>
    </citation>
    <scope>NUCLEOTIDE SEQUENCE</scope>
    <source>
        <strain evidence="4">Hildebrandi</strain>
    </source>
</reference>
<feature type="transmembrane region" description="Helical" evidence="2">
    <location>
        <begin position="1471"/>
        <end position="1493"/>
    </location>
</feature>
<feature type="domain" description="Carrier" evidence="3">
    <location>
        <begin position="778"/>
        <end position="854"/>
    </location>
</feature>
<dbReference type="PANTHER" id="PTHR43201:SF10">
    <property type="entry name" value="CARRIER DOMAIN-CONTAINING PROTEIN"/>
    <property type="match status" value="1"/>
</dbReference>
<evidence type="ECO:0000313" key="4">
    <source>
        <dbReference type="EMBL" id="KAG7345653.1"/>
    </source>
</evidence>
<organism evidence="4 5">
    <name type="scientific">Nitzschia inconspicua</name>
    <dbReference type="NCBI Taxonomy" id="303405"/>
    <lineage>
        <taxon>Eukaryota</taxon>
        <taxon>Sar</taxon>
        <taxon>Stramenopiles</taxon>
        <taxon>Ochrophyta</taxon>
        <taxon>Bacillariophyta</taxon>
        <taxon>Bacillariophyceae</taxon>
        <taxon>Bacillariophycidae</taxon>
        <taxon>Bacillariales</taxon>
        <taxon>Bacillariaceae</taxon>
        <taxon>Nitzschia</taxon>
    </lineage>
</organism>
<dbReference type="Pfam" id="PF00501">
    <property type="entry name" value="AMP-binding"/>
    <property type="match status" value="1"/>
</dbReference>
<dbReference type="PANTHER" id="PTHR43201">
    <property type="entry name" value="ACYL-COA SYNTHETASE"/>
    <property type="match status" value="1"/>
</dbReference>
<dbReference type="InterPro" id="IPR000873">
    <property type="entry name" value="AMP-dep_synth/lig_dom"/>
</dbReference>
<feature type="transmembrane region" description="Helical" evidence="2">
    <location>
        <begin position="889"/>
        <end position="913"/>
    </location>
</feature>
<accession>A0A9K3KKY9</accession>
<evidence type="ECO:0000313" key="5">
    <source>
        <dbReference type="Proteomes" id="UP000693970"/>
    </source>
</evidence>
<dbReference type="OrthoDB" id="39469at2759"/>
<evidence type="ECO:0000256" key="2">
    <source>
        <dbReference type="SAM" id="Phobius"/>
    </source>
</evidence>
<dbReference type="GO" id="GO:0031956">
    <property type="term" value="F:medium-chain fatty acid-CoA ligase activity"/>
    <property type="evidence" value="ECO:0007669"/>
    <property type="project" value="TreeGrafter"/>
</dbReference>
<keyword evidence="5" id="KW-1185">Reference proteome</keyword>
<name>A0A9K3KKY9_9STRA</name>
<protein>
    <submittedName>
        <fullName evidence="4">AMP-binding enzyme</fullName>
    </submittedName>
</protein>
<evidence type="ECO:0000256" key="1">
    <source>
        <dbReference type="SAM" id="MobiDB-lite"/>
    </source>
</evidence>
<reference evidence="4" key="2">
    <citation type="submission" date="2021-04" db="EMBL/GenBank/DDBJ databases">
        <authorList>
            <person name="Podell S."/>
        </authorList>
    </citation>
    <scope>NUCLEOTIDE SEQUENCE</scope>
    <source>
        <strain evidence="4">Hildebrandi</strain>
    </source>
</reference>
<keyword evidence="2" id="KW-1133">Transmembrane helix</keyword>
<dbReference type="InterPro" id="IPR009081">
    <property type="entry name" value="PP-bd_ACP"/>
</dbReference>
<dbReference type="Proteomes" id="UP000693970">
    <property type="component" value="Unassembled WGS sequence"/>
</dbReference>
<comment type="caution">
    <text evidence="4">The sequence shown here is derived from an EMBL/GenBank/DDBJ whole genome shotgun (WGS) entry which is preliminary data.</text>
</comment>
<keyword evidence="2" id="KW-0472">Membrane</keyword>
<keyword evidence="2" id="KW-0812">Transmembrane</keyword>
<gene>
    <name evidence="4" type="ORF">IV203_033184</name>
</gene>
<feature type="transmembrane region" description="Helical" evidence="2">
    <location>
        <begin position="1115"/>
        <end position="1136"/>
    </location>
</feature>
<dbReference type="EMBL" id="JAGRRH010000022">
    <property type="protein sequence ID" value="KAG7345653.1"/>
    <property type="molecule type" value="Genomic_DNA"/>
</dbReference>
<feature type="transmembrane region" description="Helical" evidence="2">
    <location>
        <begin position="1175"/>
        <end position="1200"/>
    </location>
</feature>
<proteinExistence type="predicted"/>
<dbReference type="PROSITE" id="PS50075">
    <property type="entry name" value="CARRIER"/>
    <property type="match status" value="1"/>
</dbReference>
<sequence length="1774" mass="196617">MSSLTNHGTCAMDIDFNDGVPAVISCCQSAVRENGVIIGSQVGDQLRSNNYTTLLSVIPKQKEQGPAFLCSIDGRCPVRHTDVHKFIQEFGNTLHGLGIGRGHRVALCIPNGVELALGILAVSQWATCVPLSSNSAGSELIADLERCGADLVIGPYSAGSLPTTSEDTVLDDEKKELAKKFSVMESGNSSNNNNGSAAARDWTVHHHVEEIADQLNIPFVGLVPSPVDSTFRLWVPPTDPNRKKTRSTLRTHQNAPLDYDAIPIQHGISLIEDSNDAKERFQPNTGSDEALVLFTSGTTGNKKLVPHFMGDILTAALTIALSWELQPTDVNCNLMPLFHVGGILRQVYAPLVSGGAVICCPSFDADLFWSLLKRRSFNWYYAAPTMHQIILQTGKATIGEDEIKSYKLKMIANAAGGLLPSLANEMRQTYAAAILPSYGMTECMPISSPPATYDLSKPGTSGVPVGPEVGILNLSTMQTLPPGEEGPICVRGEPCFRGYGVLANDPDAKKPESFLKDGWFNTGDLGFLDKDGYLYITGRSKEVINRGGEIIPPMEVEEACIVHPDIQACAAFAAAHDVLQETVGLVVVTRPGRPRSLDLPTLHAFIADKLATPKWPQCLIFMEGGLPKSHTNKLLRVKLGERLGLPEFSDSMSTWERTFEADCPPQGTPLEDPIPSHPVRIEPMSVQETLRNTMNIKNIWIVPHPQRPGALVAHISDDVKPLDLVDVATERLHRYEVPTHICRVQNKTKVSEKDLMKIVPGPKDAVASLLSASSLGDTENDPMVEQVQTIFLDLLKLDYIPPPTADFFQIGGSSMTASQLASKIRKTFNVSCTGAEVFHHSTSLALVDMIRSRQSPENVGDSPASPSATNRKFHQASFPSNRLPPQNSFIANFVQLLPMFVVFPVWQISRYLLFFGTLLEKSRWFEGVSDRDFTSFLLVYIIFHILWVTFAPLVFIAIKWIVIGRYRPGRYAIWSSYYLRWWFVDVCRKLFLKGIWGSSGWTLNLYYRMLGAKIGYGAKIAPDCELAEFDLVYIGRKAAVELSTVRGFGVDNGCMILGHAKVGDYSSVGLRSVVAPNTTVEGHLGPGTSSYDDIPGKTLHPKHARVNRQFAPQPLLFTQLFLGFPLTFFVNAFAQIPPLMVTYALLQYKSRENDFDHWFSNWNELLDWLCDPRRIPFFFAIRIARALFSPFFYMAAALLVKKLFIGTIKPGPLNPQDESLKFRIWLAEALFSRKKVQNVTDLIGRHYESVSKFYRLLGAKVGNRVFWPGNQPACSGLYDLLSVGDDAVFGSRSVLVFYSVDRVSEIIICAGGNVSDNCIVMPGSVISKNAVLGSNSICSEGRLLPSGSVWFGSTGAESQCLEPGDGTDPLLEYDQFQDEPEIDICDSDQDETEQPNKKKSPLKKYKMRKADMTNYRPTVIASEALRADRLQMKGDETTIRPVGRAVYLGKTKGYCFLPESLLILFAWANRVFCSVFHTMPLLLAVQFGAVLLYSDNVAQTAYNGLFGDNEATEGGTFYSSTGQIFNEDTFLWFERDFDNDGHHHTYMEVFFAVLSAFLFTHMARVLGWIIIELLAKWLLMGKRRPGRYNYDTSSYAMRWELYQLIAKIRKMSRLNLLQFISGTPYMNWYFRANGGKIGTDVCLYPAGADPMMPEPDMVKIGSRSVIDCASIVCHLNTRGNFELAPIIIGKECTLRTRSRVQQGVHMEEGSQLLEKSIAMTGEVLDKRSVWQGGPATMWFKYNEDAYGGLTGEIRPGYVPPTNVGSQDIEMGTLA</sequence>
<dbReference type="Pfam" id="PF00550">
    <property type="entry name" value="PP-binding"/>
    <property type="match status" value="1"/>
</dbReference>
<feature type="transmembrane region" description="Helical" evidence="2">
    <location>
        <begin position="933"/>
        <end position="962"/>
    </location>
</feature>
<feature type="region of interest" description="Disordered" evidence="1">
    <location>
        <begin position="1385"/>
        <end position="1404"/>
    </location>
</feature>
<dbReference type="GO" id="GO:0006631">
    <property type="term" value="P:fatty acid metabolic process"/>
    <property type="evidence" value="ECO:0007669"/>
    <property type="project" value="TreeGrafter"/>
</dbReference>
<feature type="transmembrane region" description="Helical" evidence="2">
    <location>
        <begin position="1549"/>
        <end position="1575"/>
    </location>
</feature>